<keyword evidence="4" id="KW-1185">Reference proteome</keyword>
<dbReference type="EMBL" id="BAABJO010000032">
    <property type="protein sequence ID" value="GAA5135419.1"/>
    <property type="molecule type" value="Genomic_DNA"/>
</dbReference>
<dbReference type="SUPFAM" id="SSF50475">
    <property type="entry name" value="FMN-binding split barrel"/>
    <property type="match status" value="1"/>
</dbReference>
<dbReference type="Pfam" id="PF01243">
    <property type="entry name" value="PNPOx_N"/>
    <property type="match status" value="1"/>
</dbReference>
<name>A0ABP9NYW2_9PSEU</name>
<accession>A0ABP9NYW2</accession>
<dbReference type="InterPro" id="IPR012349">
    <property type="entry name" value="Split_barrel_FMN-bd"/>
</dbReference>
<evidence type="ECO:0000313" key="3">
    <source>
        <dbReference type="EMBL" id="GAA5135419.1"/>
    </source>
</evidence>
<evidence type="ECO:0000256" key="1">
    <source>
        <dbReference type="ARBA" id="ARBA00023002"/>
    </source>
</evidence>
<evidence type="ECO:0000259" key="2">
    <source>
        <dbReference type="Pfam" id="PF01243"/>
    </source>
</evidence>
<organism evidence="3 4">
    <name type="scientific">Pseudonocardia adelaidensis</name>
    <dbReference type="NCBI Taxonomy" id="648754"/>
    <lineage>
        <taxon>Bacteria</taxon>
        <taxon>Bacillati</taxon>
        <taxon>Actinomycetota</taxon>
        <taxon>Actinomycetes</taxon>
        <taxon>Pseudonocardiales</taxon>
        <taxon>Pseudonocardiaceae</taxon>
        <taxon>Pseudonocardia</taxon>
    </lineage>
</organism>
<comment type="caution">
    <text evidence="3">The sequence shown here is derived from an EMBL/GenBank/DDBJ whole genome shotgun (WGS) entry which is preliminary data.</text>
</comment>
<dbReference type="PANTHER" id="PTHR35176">
    <property type="entry name" value="HEME OXYGENASE HI_0854-RELATED"/>
    <property type="match status" value="1"/>
</dbReference>
<dbReference type="InterPro" id="IPR052019">
    <property type="entry name" value="F420H2_bilvrd_red/Heme_oxyg"/>
</dbReference>
<keyword evidence="1" id="KW-0560">Oxidoreductase</keyword>
<dbReference type="InterPro" id="IPR019966">
    <property type="entry name" value="F420-dep_enz_PPOX_Rv3369"/>
</dbReference>
<evidence type="ECO:0000313" key="4">
    <source>
        <dbReference type="Proteomes" id="UP001500804"/>
    </source>
</evidence>
<sequence>MIPDRSTAFGERVRRRLTEEMAIWLTTVGRDGTPQPNLVGFLWDGGDGLLTYNQAGAKRLAHIRRRPLVSLHFDSNGGGDVVVLSGTAEVVDDQPAVPDNPAWLEKYREAIDARFGDAVTFAAAFPVPVRIRVTRVRGS</sequence>
<dbReference type="PANTHER" id="PTHR35176:SF6">
    <property type="entry name" value="HEME OXYGENASE HI_0854-RELATED"/>
    <property type="match status" value="1"/>
</dbReference>
<protein>
    <recommendedName>
        <fullName evidence="2">Pyridoxamine 5'-phosphate oxidase N-terminal domain-containing protein</fullName>
    </recommendedName>
</protein>
<dbReference type="InterPro" id="IPR011576">
    <property type="entry name" value="Pyridox_Oxase_N"/>
</dbReference>
<dbReference type="Gene3D" id="2.30.110.10">
    <property type="entry name" value="Electron Transport, Fmn-binding Protein, Chain A"/>
    <property type="match status" value="1"/>
</dbReference>
<gene>
    <name evidence="3" type="ORF">GCM10023320_64920</name>
</gene>
<reference evidence="4" key="1">
    <citation type="journal article" date="2019" name="Int. J. Syst. Evol. Microbiol.">
        <title>The Global Catalogue of Microorganisms (GCM) 10K type strain sequencing project: providing services to taxonomists for standard genome sequencing and annotation.</title>
        <authorList>
            <consortium name="The Broad Institute Genomics Platform"/>
            <consortium name="The Broad Institute Genome Sequencing Center for Infectious Disease"/>
            <person name="Wu L."/>
            <person name="Ma J."/>
        </authorList>
    </citation>
    <scope>NUCLEOTIDE SEQUENCE [LARGE SCALE GENOMIC DNA]</scope>
    <source>
        <strain evidence="4">JCM 18302</strain>
    </source>
</reference>
<dbReference type="NCBIfam" id="TIGR03667">
    <property type="entry name" value="Rv3369"/>
    <property type="match status" value="1"/>
</dbReference>
<dbReference type="Proteomes" id="UP001500804">
    <property type="component" value="Unassembled WGS sequence"/>
</dbReference>
<proteinExistence type="predicted"/>
<feature type="domain" description="Pyridoxamine 5'-phosphate oxidase N-terminal" evidence="2">
    <location>
        <begin position="11"/>
        <end position="98"/>
    </location>
</feature>